<dbReference type="AlphaFoldDB" id="A0A8W8L2R1"/>
<dbReference type="EnsemblMetazoa" id="G25640.1">
    <property type="protein sequence ID" value="G25640.1:cds"/>
    <property type="gene ID" value="G25640"/>
</dbReference>
<feature type="compositionally biased region" description="Basic and acidic residues" evidence="1">
    <location>
        <begin position="17"/>
        <end position="31"/>
    </location>
</feature>
<organism evidence="2 3">
    <name type="scientific">Magallana gigas</name>
    <name type="common">Pacific oyster</name>
    <name type="synonym">Crassostrea gigas</name>
    <dbReference type="NCBI Taxonomy" id="29159"/>
    <lineage>
        <taxon>Eukaryota</taxon>
        <taxon>Metazoa</taxon>
        <taxon>Spiralia</taxon>
        <taxon>Lophotrochozoa</taxon>
        <taxon>Mollusca</taxon>
        <taxon>Bivalvia</taxon>
        <taxon>Autobranchia</taxon>
        <taxon>Pteriomorphia</taxon>
        <taxon>Ostreida</taxon>
        <taxon>Ostreoidea</taxon>
        <taxon>Ostreidae</taxon>
        <taxon>Magallana</taxon>
    </lineage>
</organism>
<evidence type="ECO:0000313" key="3">
    <source>
        <dbReference type="Proteomes" id="UP000005408"/>
    </source>
</evidence>
<evidence type="ECO:0000313" key="2">
    <source>
        <dbReference type="EnsemblMetazoa" id="G25640.1:cds"/>
    </source>
</evidence>
<accession>A0A8W8L2R1</accession>
<reference evidence="2" key="1">
    <citation type="submission" date="2022-08" db="UniProtKB">
        <authorList>
            <consortium name="EnsemblMetazoa"/>
        </authorList>
    </citation>
    <scope>IDENTIFICATION</scope>
    <source>
        <strain evidence="2">05x7-T-G4-1.051#20</strain>
    </source>
</reference>
<feature type="compositionally biased region" description="Basic and acidic residues" evidence="1">
    <location>
        <begin position="113"/>
        <end position="142"/>
    </location>
</feature>
<feature type="compositionally biased region" description="Basic and acidic residues" evidence="1">
    <location>
        <begin position="67"/>
        <end position="79"/>
    </location>
</feature>
<protein>
    <submittedName>
        <fullName evidence="2">Uncharacterized protein</fullName>
    </submittedName>
</protein>
<feature type="compositionally biased region" description="Polar residues" evidence="1">
    <location>
        <begin position="33"/>
        <end position="47"/>
    </location>
</feature>
<feature type="region of interest" description="Disordered" evidence="1">
    <location>
        <begin position="1"/>
        <end position="148"/>
    </location>
</feature>
<sequence>MLKKERAPSNNLSKKLANKDPKERAQLDKSALDNVTNIMDKQTTEVSIKQEGEKSKNRHHTKYIFRTGDRQDSSSEKKHVNNANVQDPPQEIKSVNIQPRISAKNRSVNSTETTHDVSKDNKSTKVKTDVSEESGKNKDSGTARKKSKVLREFVTINDVTPVSYTEHAEVKMKDIHESRVNESIIARKPDEKSCENRDRGYQGL</sequence>
<feature type="compositionally biased region" description="Polar residues" evidence="1">
    <location>
        <begin position="81"/>
        <end position="112"/>
    </location>
</feature>
<feature type="region of interest" description="Disordered" evidence="1">
    <location>
        <begin position="182"/>
        <end position="204"/>
    </location>
</feature>
<dbReference type="Proteomes" id="UP000005408">
    <property type="component" value="Unassembled WGS sequence"/>
</dbReference>
<name>A0A8W8L2R1_MAGGI</name>
<keyword evidence="3" id="KW-1185">Reference proteome</keyword>
<evidence type="ECO:0000256" key="1">
    <source>
        <dbReference type="SAM" id="MobiDB-lite"/>
    </source>
</evidence>
<proteinExistence type="predicted"/>